<feature type="domain" description="Cyclin N-terminal" evidence="1">
    <location>
        <begin position="2"/>
        <end position="48"/>
    </location>
</feature>
<dbReference type="Pfam" id="PF00134">
    <property type="entry name" value="Cyclin_N"/>
    <property type="match status" value="1"/>
</dbReference>
<protein>
    <recommendedName>
        <fullName evidence="1">Cyclin N-terminal domain-containing protein</fullName>
    </recommendedName>
</protein>
<dbReference type="AlphaFoldDB" id="A0A835LEV5"/>
<organism evidence="2 3">
    <name type="scientific">Coptis chinensis</name>
    <dbReference type="NCBI Taxonomy" id="261450"/>
    <lineage>
        <taxon>Eukaryota</taxon>
        <taxon>Viridiplantae</taxon>
        <taxon>Streptophyta</taxon>
        <taxon>Embryophyta</taxon>
        <taxon>Tracheophyta</taxon>
        <taxon>Spermatophyta</taxon>
        <taxon>Magnoliopsida</taxon>
        <taxon>Ranunculales</taxon>
        <taxon>Ranunculaceae</taxon>
        <taxon>Coptidoideae</taxon>
        <taxon>Coptis</taxon>
    </lineage>
</organism>
<accession>A0A835LEV5</accession>
<reference evidence="2 3" key="1">
    <citation type="submission" date="2020-10" db="EMBL/GenBank/DDBJ databases">
        <title>The Coptis chinensis genome and diversification of protoberbering-type alkaloids.</title>
        <authorList>
            <person name="Wang B."/>
            <person name="Shu S."/>
            <person name="Song C."/>
            <person name="Liu Y."/>
        </authorList>
    </citation>
    <scope>NUCLEOTIDE SEQUENCE [LARGE SCALE GENOMIC DNA]</scope>
    <source>
        <strain evidence="2">HL-2020</strain>
        <tissue evidence="2">Leaf</tissue>
    </source>
</reference>
<dbReference type="InterPro" id="IPR036915">
    <property type="entry name" value="Cyclin-like_sf"/>
</dbReference>
<evidence type="ECO:0000313" key="3">
    <source>
        <dbReference type="Proteomes" id="UP000631114"/>
    </source>
</evidence>
<sequence>MTQLAAVACLSVAAKVEETQVPLLLDLQVEETKYVFEAKSIQRMELLVRFVISLHLLATMPHVIKEVEPCNPTESIENQLMDILKINRQSWMSAVLILDSTSEISRRTENVSCTCSAGFARSQMQISPSTAPDTRRFGKLVLNSRPRTFSPEVSKSVRKSREDDVGGGYEKLTGPVCFGKRVQQENGQHPVNCRDKRLLID</sequence>
<keyword evidence="3" id="KW-1185">Reference proteome</keyword>
<dbReference type="SUPFAM" id="SSF47954">
    <property type="entry name" value="Cyclin-like"/>
    <property type="match status" value="1"/>
</dbReference>
<gene>
    <name evidence="2" type="ORF">IFM89_011943</name>
</gene>
<dbReference type="Gene3D" id="1.10.472.10">
    <property type="entry name" value="Cyclin-like"/>
    <property type="match status" value="1"/>
</dbReference>
<dbReference type="OrthoDB" id="5590282at2759"/>
<proteinExistence type="predicted"/>
<evidence type="ECO:0000313" key="2">
    <source>
        <dbReference type="EMBL" id="KAF9592105.1"/>
    </source>
</evidence>
<dbReference type="Proteomes" id="UP000631114">
    <property type="component" value="Unassembled WGS sequence"/>
</dbReference>
<name>A0A835LEV5_9MAGN</name>
<evidence type="ECO:0000259" key="1">
    <source>
        <dbReference type="Pfam" id="PF00134"/>
    </source>
</evidence>
<dbReference type="EMBL" id="JADFTS010000008">
    <property type="protein sequence ID" value="KAF9592105.1"/>
    <property type="molecule type" value="Genomic_DNA"/>
</dbReference>
<comment type="caution">
    <text evidence="2">The sequence shown here is derived from an EMBL/GenBank/DDBJ whole genome shotgun (WGS) entry which is preliminary data.</text>
</comment>
<dbReference type="InterPro" id="IPR006671">
    <property type="entry name" value="Cyclin_N"/>
</dbReference>